<evidence type="ECO:0000256" key="2">
    <source>
        <dbReference type="ARBA" id="ARBA00005695"/>
    </source>
</evidence>
<dbReference type="Gene3D" id="3.10.105.10">
    <property type="entry name" value="Dipeptide-binding Protein, Domain 3"/>
    <property type="match status" value="1"/>
</dbReference>
<dbReference type="GO" id="GO:0015833">
    <property type="term" value="P:peptide transport"/>
    <property type="evidence" value="ECO:0007669"/>
    <property type="project" value="TreeGrafter"/>
</dbReference>
<keyword evidence="4 5" id="KW-0732">Signal</keyword>
<dbReference type="PANTHER" id="PTHR30290:SF10">
    <property type="entry name" value="PERIPLASMIC OLIGOPEPTIDE-BINDING PROTEIN-RELATED"/>
    <property type="match status" value="1"/>
</dbReference>
<dbReference type="GO" id="GO:0030288">
    <property type="term" value="C:outer membrane-bounded periplasmic space"/>
    <property type="evidence" value="ECO:0007669"/>
    <property type="project" value="UniProtKB-ARBA"/>
</dbReference>
<protein>
    <recommendedName>
        <fullName evidence="6">Solute-binding protein family 5 domain-containing protein</fullName>
    </recommendedName>
</protein>
<feature type="signal peptide" evidence="5">
    <location>
        <begin position="1"/>
        <end position="26"/>
    </location>
</feature>
<evidence type="ECO:0000256" key="3">
    <source>
        <dbReference type="ARBA" id="ARBA00022448"/>
    </source>
</evidence>
<proteinExistence type="inferred from homology"/>
<dbReference type="Proteomes" id="UP000216998">
    <property type="component" value="Unassembled WGS sequence"/>
</dbReference>
<keyword evidence="8" id="KW-1185">Reference proteome</keyword>
<feature type="domain" description="Solute-binding protein family 5" evidence="6">
    <location>
        <begin position="73"/>
        <end position="440"/>
    </location>
</feature>
<evidence type="ECO:0000313" key="8">
    <source>
        <dbReference type="Proteomes" id="UP000216998"/>
    </source>
</evidence>
<dbReference type="InterPro" id="IPR030678">
    <property type="entry name" value="Peptide/Ni-bd"/>
</dbReference>
<dbReference type="PIRSF" id="PIRSF002741">
    <property type="entry name" value="MppA"/>
    <property type="match status" value="1"/>
</dbReference>
<dbReference type="GO" id="GO:0043190">
    <property type="term" value="C:ATP-binding cassette (ABC) transporter complex"/>
    <property type="evidence" value="ECO:0007669"/>
    <property type="project" value="InterPro"/>
</dbReference>
<dbReference type="AlphaFoldDB" id="A0A255YXN1"/>
<reference evidence="7 8" key="1">
    <citation type="submission" date="2017-07" db="EMBL/GenBank/DDBJ databases">
        <title>Niveispirillum cyanobacteriorum sp. nov., isolated from cyanobacterial aggregates in a eutrophic lake.</title>
        <authorList>
            <person name="Cai H."/>
        </authorList>
    </citation>
    <scope>NUCLEOTIDE SEQUENCE [LARGE SCALE GENOMIC DNA]</scope>
    <source>
        <strain evidence="8">TH1-14</strain>
    </source>
</reference>
<feature type="chain" id="PRO_5013191603" description="Solute-binding protein family 5 domain-containing protein" evidence="5">
    <location>
        <begin position="27"/>
        <end position="533"/>
    </location>
</feature>
<comment type="caution">
    <text evidence="7">The sequence shown here is derived from an EMBL/GenBank/DDBJ whole genome shotgun (WGS) entry which is preliminary data.</text>
</comment>
<evidence type="ECO:0000259" key="6">
    <source>
        <dbReference type="Pfam" id="PF00496"/>
    </source>
</evidence>
<sequence length="533" mass="58000">MVRHRSVKRMLALMATILLPVAGASGASGDRDLRVMTVTGPSSLDPHRAYTGADFQLLGHIFDPFLSRDLFAPVPGLLAGWQSVDQRIWRLQPASGRQFSDGRPVTGRDLLYSLCRWATINRAAHHGQPVNLKRASLNADGTEILVELEEPQVRLTSALLLIYGVQAPDGFRENSCTSALPATMVRLSAPQRGSGPYKLRHSKLGNKASFTLEAVTNSRGQRSAPFDRVHITTEPDAQQRVRALANGQADIIEDPPPAPLAYLPNLPQISLTELPTDRTLFLSINLTPHGPADPSGSRSKALADVRVRQAIALLIDKTLLAQRATDGYGSPAHQIALPGMRGSLPARPDDTSDPAKARDLLREAGYAEGLDLELLAPPQRGSDGGRTADILAGMLSVAGIRVTVIRLDRDDYRDRLREGRFDLALNMLGIEDGLIMSAFQGMLSPQAVRSILNPGLYKNAAITRMLTEAAADPSKMDMLTGEIQTILDRDIPFIPLLHMRDLVLHRSDLTLNARDTGRVFGRIATQRASALVR</sequence>
<comment type="subcellular location">
    <subcellularLocation>
        <location evidence="1">Periplasm</location>
    </subcellularLocation>
</comment>
<dbReference type="PANTHER" id="PTHR30290">
    <property type="entry name" value="PERIPLASMIC BINDING COMPONENT OF ABC TRANSPORTER"/>
    <property type="match status" value="1"/>
</dbReference>
<gene>
    <name evidence="7" type="ORF">CHU95_13710</name>
</gene>
<dbReference type="InterPro" id="IPR000914">
    <property type="entry name" value="SBP_5_dom"/>
</dbReference>
<dbReference type="Pfam" id="PF00496">
    <property type="entry name" value="SBP_bac_5"/>
    <property type="match status" value="1"/>
</dbReference>
<dbReference type="SUPFAM" id="SSF53850">
    <property type="entry name" value="Periplasmic binding protein-like II"/>
    <property type="match status" value="1"/>
</dbReference>
<dbReference type="CDD" id="cd00995">
    <property type="entry name" value="PBP2_NikA_DppA_OppA_like"/>
    <property type="match status" value="1"/>
</dbReference>
<dbReference type="InterPro" id="IPR039424">
    <property type="entry name" value="SBP_5"/>
</dbReference>
<organism evidence="7 8">
    <name type="scientific">Niveispirillum lacus</name>
    <dbReference type="NCBI Taxonomy" id="1981099"/>
    <lineage>
        <taxon>Bacteria</taxon>
        <taxon>Pseudomonadati</taxon>
        <taxon>Pseudomonadota</taxon>
        <taxon>Alphaproteobacteria</taxon>
        <taxon>Rhodospirillales</taxon>
        <taxon>Azospirillaceae</taxon>
        <taxon>Niveispirillum</taxon>
    </lineage>
</organism>
<keyword evidence="3" id="KW-0813">Transport</keyword>
<dbReference type="GO" id="GO:1904680">
    <property type="term" value="F:peptide transmembrane transporter activity"/>
    <property type="evidence" value="ECO:0007669"/>
    <property type="project" value="TreeGrafter"/>
</dbReference>
<dbReference type="EMBL" id="NOXU01000030">
    <property type="protein sequence ID" value="OYQ33454.1"/>
    <property type="molecule type" value="Genomic_DNA"/>
</dbReference>
<dbReference type="Gene3D" id="3.40.190.10">
    <property type="entry name" value="Periplasmic binding protein-like II"/>
    <property type="match status" value="1"/>
</dbReference>
<evidence type="ECO:0000256" key="1">
    <source>
        <dbReference type="ARBA" id="ARBA00004418"/>
    </source>
</evidence>
<evidence type="ECO:0000313" key="7">
    <source>
        <dbReference type="EMBL" id="OYQ33454.1"/>
    </source>
</evidence>
<evidence type="ECO:0000256" key="5">
    <source>
        <dbReference type="SAM" id="SignalP"/>
    </source>
</evidence>
<comment type="similarity">
    <text evidence="2">Belongs to the bacterial solute-binding protein 5 family.</text>
</comment>
<evidence type="ECO:0000256" key="4">
    <source>
        <dbReference type="ARBA" id="ARBA00022729"/>
    </source>
</evidence>
<accession>A0A255YXN1</accession>
<name>A0A255YXN1_9PROT</name>
<dbReference type="OrthoDB" id="9803988at2"/>